<accession>A0A379MVA8</accession>
<feature type="transmembrane region" description="Helical" evidence="1">
    <location>
        <begin position="237"/>
        <end position="254"/>
    </location>
</feature>
<keyword evidence="1" id="KW-0472">Membrane</keyword>
<proteinExistence type="predicted"/>
<dbReference type="PANTHER" id="PTHR36435">
    <property type="entry name" value="SLR1288 PROTEIN"/>
    <property type="match status" value="1"/>
</dbReference>
<keyword evidence="4" id="KW-1185">Reference proteome</keyword>
<gene>
    <name evidence="3" type="ORF">NCTC11190_02044</name>
</gene>
<dbReference type="Pfam" id="PF02517">
    <property type="entry name" value="Rce1-like"/>
    <property type="match status" value="1"/>
</dbReference>
<dbReference type="OrthoDB" id="158986at2"/>
<feature type="transmembrane region" description="Helical" evidence="1">
    <location>
        <begin position="176"/>
        <end position="193"/>
    </location>
</feature>
<protein>
    <submittedName>
        <fullName evidence="3">Exosortase E/protease, VPEID-CTERM system</fullName>
    </submittedName>
</protein>
<keyword evidence="1" id="KW-0812">Transmembrane</keyword>
<feature type="transmembrane region" description="Helical" evidence="1">
    <location>
        <begin position="43"/>
        <end position="63"/>
    </location>
</feature>
<dbReference type="GO" id="GO:0006508">
    <property type="term" value="P:proteolysis"/>
    <property type="evidence" value="ECO:0007669"/>
    <property type="project" value="UniProtKB-KW"/>
</dbReference>
<evidence type="ECO:0000313" key="4">
    <source>
        <dbReference type="Proteomes" id="UP000255233"/>
    </source>
</evidence>
<dbReference type="STRING" id="880526.GCA_000427365_01774"/>
<dbReference type="AlphaFoldDB" id="A0A379MVA8"/>
<sequence length="273" mass="30268">MPDTFFPRSLWFPILSILAVYVAASMLLGLILGNLGTLYDPTFWSFAAYAGSFFVTIGYAVALRGGWGLEIPSFHPEKWKANPRLIVAGVILMLATGIVLTPVLDRLPDTYIERLDEYMQGGFWPMFTAVVAAPILEEFLFRGIIQKNLVLRLGPLWGILLGSLIFGGIHLVPQQVVYASCLGLILGSVYYLTGSLNSAIAVHFVNNGLTSLLYMFFGTSDSLERRILGEGPLWDWAYGISLLLLLAAGWYTVARIRRRERQTSPRTPDSAEN</sequence>
<reference evidence="3 4" key="1">
    <citation type="submission" date="2018-06" db="EMBL/GenBank/DDBJ databases">
        <authorList>
            <consortium name="Pathogen Informatics"/>
            <person name="Doyle S."/>
        </authorList>
    </citation>
    <scope>NUCLEOTIDE SEQUENCE [LARGE SCALE GENOMIC DNA]</scope>
    <source>
        <strain evidence="3 4">NCTC11190</strain>
    </source>
</reference>
<keyword evidence="3" id="KW-0378">Hydrolase</keyword>
<dbReference type="EMBL" id="UGVL01000001">
    <property type="protein sequence ID" value="SUE34810.1"/>
    <property type="molecule type" value="Genomic_DNA"/>
</dbReference>
<evidence type="ECO:0000256" key="1">
    <source>
        <dbReference type="SAM" id="Phobius"/>
    </source>
</evidence>
<dbReference type="GO" id="GO:0080120">
    <property type="term" value="P:CAAX-box protein maturation"/>
    <property type="evidence" value="ECO:0007669"/>
    <property type="project" value="UniProtKB-ARBA"/>
</dbReference>
<feature type="transmembrane region" description="Helical" evidence="1">
    <location>
        <begin position="200"/>
        <end position="217"/>
    </location>
</feature>
<feature type="transmembrane region" description="Helical" evidence="1">
    <location>
        <begin position="12"/>
        <end position="31"/>
    </location>
</feature>
<feature type="domain" description="CAAX prenyl protease 2/Lysostaphin resistance protein A-like" evidence="2">
    <location>
        <begin position="123"/>
        <end position="208"/>
    </location>
</feature>
<dbReference type="InterPro" id="IPR052710">
    <property type="entry name" value="CAAX_protease"/>
</dbReference>
<keyword evidence="3" id="KW-0645">Protease</keyword>
<keyword evidence="1" id="KW-1133">Transmembrane helix</keyword>
<feature type="transmembrane region" description="Helical" evidence="1">
    <location>
        <begin position="84"/>
        <end position="103"/>
    </location>
</feature>
<evidence type="ECO:0000259" key="2">
    <source>
        <dbReference type="Pfam" id="PF02517"/>
    </source>
</evidence>
<dbReference type="GO" id="GO:0004175">
    <property type="term" value="F:endopeptidase activity"/>
    <property type="evidence" value="ECO:0007669"/>
    <property type="project" value="UniProtKB-ARBA"/>
</dbReference>
<dbReference type="RefSeq" id="WP_051214471.1">
    <property type="nucleotide sequence ID" value="NZ_CANTWR010000003.1"/>
</dbReference>
<name>A0A379MVA8_9BACT</name>
<feature type="transmembrane region" description="Helical" evidence="1">
    <location>
        <begin position="123"/>
        <end position="141"/>
    </location>
</feature>
<dbReference type="PANTHER" id="PTHR36435:SF1">
    <property type="entry name" value="CAAX AMINO TERMINAL PROTEASE FAMILY PROTEIN"/>
    <property type="match status" value="1"/>
</dbReference>
<dbReference type="InterPro" id="IPR003675">
    <property type="entry name" value="Rce1/LyrA-like_dom"/>
</dbReference>
<feature type="transmembrane region" description="Helical" evidence="1">
    <location>
        <begin position="153"/>
        <end position="170"/>
    </location>
</feature>
<dbReference type="Proteomes" id="UP000255233">
    <property type="component" value="Unassembled WGS sequence"/>
</dbReference>
<organism evidence="3 4">
    <name type="scientific">Rikenella microfusus</name>
    <dbReference type="NCBI Taxonomy" id="28139"/>
    <lineage>
        <taxon>Bacteria</taxon>
        <taxon>Pseudomonadati</taxon>
        <taxon>Bacteroidota</taxon>
        <taxon>Bacteroidia</taxon>
        <taxon>Bacteroidales</taxon>
        <taxon>Rikenellaceae</taxon>
        <taxon>Rikenella</taxon>
    </lineage>
</organism>
<evidence type="ECO:0000313" key="3">
    <source>
        <dbReference type="EMBL" id="SUE34810.1"/>
    </source>
</evidence>